<comment type="similarity">
    <text evidence="1 10">Belongs to the tannase family.</text>
</comment>
<keyword evidence="7" id="KW-0106">Calcium</keyword>
<keyword evidence="3" id="KW-0624">Polysaccharide degradation</keyword>
<name>A0AAN6LMF6_9PLEO</name>
<dbReference type="GO" id="GO:0030600">
    <property type="term" value="F:feruloyl esterase activity"/>
    <property type="evidence" value="ECO:0007669"/>
    <property type="project" value="UniProtKB-EC"/>
</dbReference>
<evidence type="ECO:0000256" key="9">
    <source>
        <dbReference type="ARBA" id="ARBA00034075"/>
    </source>
</evidence>
<dbReference type="GO" id="GO:0045493">
    <property type="term" value="P:xylan catabolic process"/>
    <property type="evidence" value="ECO:0007669"/>
    <property type="project" value="UniProtKB-KW"/>
</dbReference>
<evidence type="ECO:0000313" key="12">
    <source>
        <dbReference type="Proteomes" id="UP001280581"/>
    </source>
</evidence>
<evidence type="ECO:0000313" key="11">
    <source>
        <dbReference type="EMBL" id="KAK3200913.1"/>
    </source>
</evidence>
<dbReference type="SUPFAM" id="SSF53474">
    <property type="entry name" value="alpha/beta-Hydrolases"/>
    <property type="match status" value="1"/>
</dbReference>
<accession>A0AAN6LMF6</accession>
<dbReference type="InterPro" id="IPR011118">
    <property type="entry name" value="Tannase/feruloyl_esterase"/>
</dbReference>
<keyword evidence="12" id="KW-1185">Reference proteome</keyword>
<dbReference type="GO" id="GO:0046872">
    <property type="term" value="F:metal ion binding"/>
    <property type="evidence" value="ECO:0007669"/>
    <property type="project" value="UniProtKB-KW"/>
</dbReference>
<evidence type="ECO:0000256" key="3">
    <source>
        <dbReference type="ARBA" id="ARBA00022651"/>
    </source>
</evidence>
<evidence type="ECO:0000256" key="4">
    <source>
        <dbReference type="ARBA" id="ARBA00022723"/>
    </source>
</evidence>
<proteinExistence type="inferred from homology"/>
<dbReference type="PANTHER" id="PTHR33938:SF15">
    <property type="entry name" value="FERULOYL ESTERASE B-RELATED"/>
    <property type="match status" value="1"/>
</dbReference>
<organism evidence="11 12">
    <name type="scientific">Pseudopithomyces chartarum</name>
    <dbReference type="NCBI Taxonomy" id="1892770"/>
    <lineage>
        <taxon>Eukaryota</taxon>
        <taxon>Fungi</taxon>
        <taxon>Dikarya</taxon>
        <taxon>Ascomycota</taxon>
        <taxon>Pezizomycotina</taxon>
        <taxon>Dothideomycetes</taxon>
        <taxon>Pleosporomycetidae</taxon>
        <taxon>Pleosporales</taxon>
        <taxon>Massarineae</taxon>
        <taxon>Didymosphaeriaceae</taxon>
        <taxon>Pseudopithomyces</taxon>
    </lineage>
</organism>
<keyword evidence="3" id="KW-0858">Xylan degradation</keyword>
<dbReference type="EMBL" id="WVTA01000017">
    <property type="protein sequence ID" value="KAK3200913.1"/>
    <property type="molecule type" value="Genomic_DNA"/>
</dbReference>
<dbReference type="PANTHER" id="PTHR33938">
    <property type="entry name" value="FERULOYL ESTERASE B-RELATED"/>
    <property type="match status" value="1"/>
</dbReference>
<keyword evidence="3" id="KW-0119">Carbohydrate metabolism</keyword>
<keyword evidence="8" id="KW-1015">Disulfide bond</keyword>
<sequence length="571" mass="62844">MWFRSKIFLLGLLTTSTYSHPTSGFQKRCQSLSEKIELDYTFDVNIAGYLAPNSTIDLVAEGVNATCLESYGNSTSPLPVGICRLNLRVTTSETSEVYAEVWLPENWEGRTLMTGNGGLDGCIRYTDLVYGTSYGFASFGTNNGHNGTSGGAVYRQPDVLEDYAWRSVYTGAVIGKSITKQFFGSDCGKSFYLGCSTGGRQGWKAVQKNPELFDGVISGAPVVDLWGHVAFFGYVRQVLGFNESSVTLQQWTAISQEVLKQCDGLDGANDGILEDPTACVLDWTPLLCSSTSNSTCLTADQAVAVTKLFNPVTYNGTLLYPGQNHGSELRMIFRWLYSPLVLNWIPETFRNFVYEDLSWDPQSFTLADVVYGLEKDKFDLNTFNGDISAFRDRGGKILHWHGVADGLIGSRTSDLYYETVRSTLNASVAELDEFYRYFRASGVDHCGGGPGAWVMGQGAGAKTSDNPDDNLLLRIVQWVEEGDAPEFVRGTKFVNDTAALGVQFTRKHCKYPKVNRYTGVGVGVDEAGWQAAEYTRLPPWSEGSTIFRPSAVPGSWIIKLETHGWAHNGLE</sequence>
<dbReference type="EC" id="3.1.1.-" evidence="10"/>
<feature type="signal peptide" evidence="10">
    <location>
        <begin position="1"/>
        <end position="19"/>
    </location>
</feature>
<gene>
    <name evidence="11" type="ORF">GRF29_213g359740</name>
</gene>
<dbReference type="Gene3D" id="3.40.50.1820">
    <property type="entry name" value="alpha/beta hydrolase"/>
    <property type="match status" value="1"/>
</dbReference>
<keyword evidence="2" id="KW-0719">Serine esterase</keyword>
<evidence type="ECO:0000256" key="7">
    <source>
        <dbReference type="ARBA" id="ARBA00022837"/>
    </source>
</evidence>
<keyword evidence="4" id="KW-0479">Metal-binding</keyword>
<keyword evidence="6 10" id="KW-0378">Hydrolase</keyword>
<evidence type="ECO:0000256" key="6">
    <source>
        <dbReference type="ARBA" id="ARBA00022801"/>
    </source>
</evidence>
<dbReference type="Proteomes" id="UP001280581">
    <property type="component" value="Unassembled WGS sequence"/>
</dbReference>
<dbReference type="InterPro" id="IPR029058">
    <property type="entry name" value="AB_hydrolase_fold"/>
</dbReference>
<protein>
    <recommendedName>
        <fullName evidence="10">Carboxylic ester hydrolase</fullName>
        <ecNumber evidence="10">3.1.1.-</ecNumber>
    </recommendedName>
</protein>
<dbReference type="Pfam" id="PF07519">
    <property type="entry name" value="Tannase"/>
    <property type="match status" value="1"/>
</dbReference>
<comment type="catalytic activity">
    <reaction evidence="9">
        <text>feruloyl-polysaccharide + H2O = ferulate + polysaccharide.</text>
        <dbReference type="EC" id="3.1.1.73"/>
    </reaction>
</comment>
<dbReference type="AlphaFoldDB" id="A0AAN6LMF6"/>
<comment type="caution">
    <text evidence="11">The sequence shown here is derived from an EMBL/GenBank/DDBJ whole genome shotgun (WGS) entry which is preliminary data.</text>
</comment>
<evidence type="ECO:0000256" key="5">
    <source>
        <dbReference type="ARBA" id="ARBA00022729"/>
    </source>
</evidence>
<feature type="chain" id="PRO_5042661785" description="Carboxylic ester hydrolase" evidence="10">
    <location>
        <begin position="20"/>
        <end position="571"/>
    </location>
</feature>
<reference evidence="11 12" key="1">
    <citation type="submission" date="2021-02" db="EMBL/GenBank/DDBJ databases">
        <title>Genome assembly of Pseudopithomyces chartarum.</title>
        <authorList>
            <person name="Jauregui R."/>
            <person name="Singh J."/>
            <person name="Voisey C."/>
        </authorList>
    </citation>
    <scope>NUCLEOTIDE SEQUENCE [LARGE SCALE GENOMIC DNA]</scope>
    <source>
        <strain evidence="11 12">AGR01</strain>
    </source>
</reference>
<evidence type="ECO:0000256" key="1">
    <source>
        <dbReference type="ARBA" id="ARBA00006249"/>
    </source>
</evidence>
<evidence type="ECO:0000256" key="8">
    <source>
        <dbReference type="ARBA" id="ARBA00023157"/>
    </source>
</evidence>
<evidence type="ECO:0000256" key="2">
    <source>
        <dbReference type="ARBA" id="ARBA00022487"/>
    </source>
</evidence>
<evidence type="ECO:0000256" key="10">
    <source>
        <dbReference type="RuleBase" id="RU361238"/>
    </source>
</evidence>
<keyword evidence="5 10" id="KW-0732">Signal</keyword>